<evidence type="ECO:0000256" key="10">
    <source>
        <dbReference type="ARBA" id="ARBA00023316"/>
    </source>
</evidence>
<name>A0ABT5FB99_9GAMM</name>
<evidence type="ECO:0000256" key="8">
    <source>
        <dbReference type="ARBA" id="ARBA00022801"/>
    </source>
</evidence>
<comment type="function">
    <text evidence="1">Flagellum-specific muramidase which hydrolyzes the peptidoglycan layer to assemble the rod structure in the periplasmic space.</text>
</comment>
<dbReference type="Gene3D" id="2.10.70.40">
    <property type="entry name" value="peptidoglycan hydrolase"/>
    <property type="match status" value="1"/>
</dbReference>
<evidence type="ECO:0000256" key="2">
    <source>
        <dbReference type="ARBA" id="ARBA00004418"/>
    </source>
</evidence>
<evidence type="ECO:0000256" key="7">
    <source>
        <dbReference type="ARBA" id="ARBA00022795"/>
    </source>
</evidence>
<dbReference type="EMBL" id="JAQOMS010000002">
    <property type="protein sequence ID" value="MDC2888309.1"/>
    <property type="molecule type" value="Genomic_DNA"/>
</dbReference>
<dbReference type="Pfam" id="PF10135">
    <property type="entry name" value="Rod-binding"/>
    <property type="match status" value="1"/>
</dbReference>
<keyword evidence="9" id="KW-0326">Glycosidase</keyword>
<comment type="caution">
    <text evidence="13">The sequence shown here is derived from an EMBL/GenBank/DDBJ whole genome shotgun (WGS) entry which is preliminary data.</text>
</comment>
<dbReference type="InterPro" id="IPR013377">
    <property type="entry name" value="FlgJ"/>
</dbReference>
<evidence type="ECO:0000256" key="3">
    <source>
        <dbReference type="ARBA" id="ARBA00006880"/>
    </source>
</evidence>
<keyword evidence="10" id="KW-0961">Cell wall biogenesis/degradation</keyword>
<keyword evidence="13" id="KW-0969">Cilium</keyword>
<evidence type="ECO:0000259" key="12">
    <source>
        <dbReference type="SMART" id="SM00047"/>
    </source>
</evidence>
<keyword evidence="6" id="KW-0574">Periplasm</keyword>
<evidence type="ECO:0000256" key="4">
    <source>
        <dbReference type="ARBA" id="ARBA00007974"/>
    </source>
</evidence>
<evidence type="ECO:0000256" key="5">
    <source>
        <dbReference type="ARBA" id="ARBA00013433"/>
    </source>
</evidence>
<dbReference type="PANTHER" id="PTHR33308:SF9">
    <property type="entry name" value="PEPTIDOGLYCAN HYDROLASE FLGJ"/>
    <property type="match status" value="1"/>
</dbReference>
<dbReference type="RefSeq" id="WP_272179965.1">
    <property type="nucleotide sequence ID" value="NZ_JAQOMS010000002.1"/>
</dbReference>
<accession>A0ABT5FB99</accession>
<dbReference type="PANTHER" id="PTHR33308">
    <property type="entry name" value="PEPTIDOGLYCAN HYDROLASE FLGJ"/>
    <property type="match status" value="1"/>
</dbReference>
<keyword evidence="14" id="KW-1185">Reference proteome</keyword>
<dbReference type="NCBIfam" id="TIGR02541">
    <property type="entry name" value="flagell_FlgJ"/>
    <property type="match status" value="1"/>
</dbReference>
<evidence type="ECO:0000313" key="14">
    <source>
        <dbReference type="Proteomes" id="UP001528411"/>
    </source>
</evidence>
<comment type="similarity">
    <text evidence="3">In the N-terminal section; belongs to the FlgJ family.</text>
</comment>
<evidence type="ECO:0000256" key="9">
    <source>
        <dbReference type="ARBA" id="ARBA00023295"/>
    </source>
</evidence>
<keyword evidence="8 13" id="KW-0378">Hydrolase</keyword>
<sequence>MNQLGDAGNYLDIAGIQQLKAHAGANPDDKEALKQAAEHFESIFINMMLQSMRKANAAFEEGNPMHSNTTKFFRDMYDQQLATDMASKGSLGLSELIVQQLSNDPERYRNGTTLRNDATFERHEFGNTSTNAQTTDPLNQYPTDKLPLSASLLDPALLSPNGVKNHFNQMVDDAFKHVGLTVNPVATDIAQQQKKEPVEFDTPKDFVSQIWSYAKKAASEIGLNPAVMVAQTALETGWGKHIIEDKNGESSFNLFNVKAHRDWEGAKAAQSTLEFENGLPVRKIEPFRVYDNFSESFDDFVNFLKSNGRYDEALERTDNAEHFLHSLQKAGYATDPNYADKILGILQSNSFKTMIGDLDVKPQVE</sequence>
<keyword evidence="7" id="KW-1005">Bacterial flagellum biogenesis</keyword>
<dbReference type="Gene3D" id="1.10.530.10">
    <property type="match status" value="1"/>
</dbReference>
<feature type="domain" description="Mannosyl-glycoprotein endo-beta-N-acetylglucosamidase-like" evidence="12">
    <location>
        <begin position="195"/>
        <end position="352"/>
    </location>
</feature>
<dbReference type="GO" id="GO:0016787">
    <property type="term" value="F:hydrolase activity"/>
    <property type="evidence" value="ECO:0007669"/>
    <property type="project" value="UniProtKB-KW"/>
</dbReference>
<proteinExistence type="inferred from homology"/>
<dbReference type="Proteomes" id="UP001528411">
    <property type="component" value="Unassembled WGS sequence"/>
</dbReference>
<evidence type="ECO:0000256" key="11">
    <source>
        <dbReference type="ARBA" id="ARBA00030835"/>
    </source>
</evidence>
<dbReference type="InterPro" id="IPR019301">
    <property type="entry name" value="Flagellar_prot_FlgJ_N"/>
</dbReference>
<gene>
    <name evidence="13" type="primary">flgJ</name>
    <name evidence="13" type="ORF">PN838_05330</name>
</gene>
<evidence type="ECO:0000256" key="1">
    <source>
        <dbReference type="ARBA" id="ARBA00002954"/>
    </source>
</evidence>
<dbReference type="InterPro" id="IPR002901">
    <property type="entry name" value="MGlyc_endo_b_GlcNAc-like_dom"/>
</dbReference>
<dbReference type="InterPro" id="IPR051056">
    <property type="entry name" value="Glycosyl_Hydrolase_73"/>
</dbReference>
<keyword evidence="13" id="KW-0282">Flagellum</keyword>
<comment type="subcellular location">
    <subcellularLocation>
        <location evidence="2">Periplasm</location>
    </subcellularLocation>
</comment>
<dbReference type="SMART" id="SM00047">
    <property type="entry name" value="LYZ2"/>
    <property type="match status" value="1"/>
</dbReference>
<keyword evidence="13" id="KW-0966">Cell projection</keyword>
<organism evidence="13 14">
    <name type="scientific">Psychrosphaera algicola</name>
    <dbReference type="NCBI Taxonomy" id="3023714"/>
    <lineage>
        <taxon>Bacteria</taxon>
        <taxon>Pseudomonadati</taxon>
        <taxon>Pseudomonadota</taxon>
        <taxon>Gammaproteobacteria</taxon>
        <taxon>Alteromonadales</taxon>
        <taxon>Pseudoalteromonadaceae</taxon>
        <taxon>Psychrosphaera</taxon>
    </lineage>
</organism>
<comment type="similarity">
    <text evidence="4">In the C-terminal section; belongs to the glycosyl hydrolase 73 family.</text>
</comment>
<evidence type="ECO:0000256" key="6">
    <source>
        <dbReference type="ARBA" id="ARBA00022764"/>
    </source>
</evidence>
<dbReference type="Pfam" id="PF01832">
    <property type="entry name" value="Glucosaminidase"/>
    <property type="match status" value="1"/>
</dbReference>
<evidence type="ECO:0000313" key="13">
    <source>
        <dbReference type="EMBL" id="MDC2888309.1"/>
    </source>
</evidence>
<protein>
    <recommendedName>
        <fullName evidence="5">Peptidoglycan hydrolase FlgJ</fullName>
    </recommendedName>
    <alternativeName>
        <fullName evidence="11">Muramidase FlgJ</fullName>
    </alternativeName>
</protein>
<reference evidence="13 14" key="1">
    <citation type="submission" date="2023-01" db="EMBL/GenBank/DDBJ databases">
        <title>Psychrosphaera sp. nov., isolated from marine algae.</title>
        <authorList>
            <person name="Bayburt H."/>
            <person name="Choi B.J."/>
            <person name="Kim J.M."/>
            <person name="Choi D.G."/>
            <person name="Jeon C.O."/>
        </authorList>
    </citation>
    <scope>NUCLEOTIDE SEQUENCE [LARGE SCALE GENOMIC DNA]</scope>
    <source>
        <strain evidence="13 14">G1-22</strain>
    </source>
</reference>